<evidence type="ECO:0008006" key="9">
    <source>
        <dbReference type="Google" id="ProtNLM"/>
    </source>
</evidence>
<organism evidence="7 8">
    <name type="scientific">Actinomyces glycerinitolerans</name>
    <dbReference type="NCBI Taxonomy" id="1892869"/>
    <lineage>
        <taxon>Bacteria</taxon>
        <taxon>Bacillati</taxon>
        <taxon>Actinomycetota</taxon>
        <taxon>Actinomycetes</taxon>
        <taxon>Actinomycetales</taxon>
        <taxon>Actinomycetaceae</taxon>
        <taxon>Actinomyces</taxon>
    </lineage>
</organism>
<feature type="transmembrane region" description="Helical" evidence="6">
    <location>
        <begin position="166"/>
        <end position="186"/>
    </location>
</feature>
<keyword evidence="4 6" id="KW-1133">Transmembrane helix</keyword>
<gene>
    <name evidence="7" type="ORF">ACGLYG10_0185</name>
</gene>
<keyword evidence="8" id="KW-1185">Reference proteome</keyword>
<dbReference type="Proteomes" id="UP000184291">
    <property type="component" value="Unassembled WGS sequence"/>
</dbReference>
<feature type="transmembrane region" description="Helical" evidence="6">
    <location>
        <begin position="287"/>
        <end position="311"/>
    </location>
</feature>
<feature type="transmembrane region" description="Helical" evidence="6">
    <location>
        <begin position="82"/>
        <end position="104"/>
    </location>
</feature>
<dbReference type="AlphaFoldDB" id="A0A1M4RWE2"/>
<dbReference type="InterPro" id="IPR050833">
    <property type="entry name" value="Poly_Biosynth_Transport"/>
</dbReference>
<accession>A0A1M4RWE2</accession>
<dbReference type="STRING" id="1892869.ACGLYG10_0185"/>
<evidence type="ECO:0000256" key="6">
    <source>
        <dbReference type="SAM" id="Phobius"/>
    </source>
</evidence>
<evidence type="ECO:0000256" key="5">
    <source>
        <dbReference type="ARBA" id="ARBA00023136"/>
    </source>
</evidence>
<dbReference type="EMBL" id="FQTT01000001">
    <property type="protein sequence ID" value="SHE23987.1"/>
    <property type="molecule type" value="Genomic_DNA"/>
</dbReference>
<reference evidence="8" key="1">
    <citation type="submission" date="2016-09" db="EMBL/GenBank/DDBJ databases">
        <authorList>
            <person name="Strepis N."/>
        </authorList>
    </citation>
    <scope>NUCLEOTIDE SEQUENCE [LARGE SCALE GENOMIC DNA]</scope>
</reference>
<feature type="transmembrane region" description="Helical" evidence="6">
    <location>
        <begin position="353"/>
        <end position="370"/>
    </location>
</feature>
<evidence type="ECO:0000313" key="7">
    <source>
        <dbReference type="EMBL" id="SHE23987.1"/>
    </source>
</evidence>
<sequence length="418" mass="45469">MVSGDRRQLGRDYVWNTAASLMSSLSLVIMLTAVTRTAGIAAAGVYSLAIAVGQQFQTLGMYEVRTYHVTDVSGRYAFGNYLATRIVTTVLMIGGIVAATMAGANPRDGLVSLLVAMLRIFDAVEDVFYSEFQRNGRLDIGGRACFWRITTTTGVFVVTLVVTHDLMSATILTLVMSSIAFVLLYLPAARRLFSVRPCWDFSRIWSLLVECLPLFLGSFLAMYLTNAPRYAIEEFLDSQAQGVFAIIYMPAVAINMLSLFVFRPLLTPIASRWVGGDRQGFARLVRRGLVTTSGAFVLVALVSLVAGPWILQLVFNQDVSAYLPELMILVAGGAFNAVAVILYYALTTMRRQVLVFGGYAAAAVVVLVLSRLLVPIWALMGAALSYAGAMLVLALLFLLLSLHSARLAGAQTHATTRR</sequence>
<evidence type="ECO:0000256" key="3">
    <source>
        <dbReference type="ARBA" id="ARBA00022692"/>
    </source>
</evidence>
<keyword evidence="5 6" id="KW-0472">Membrane</keyword>
<evidence type="ECO:0000256" key="2">
    <source>
        <dbReference type="ARBA" id="ARBA00022475"/>
    </source>
</evidence>
<feature type="transmembrane region" description="Helical" evidence="6">
    <location>
        <begin position="40"/>
        <end position="62"/>
    </location>
</feature>
<protein>
    <recommendedName>
        <fullName evidence="9">Polysaccharide biosynthesis protein</fullName>
    </recommendedName>
</protein>
<keyword evidence="2" id="KW-1003">Cell membrane</keyword>
<dbReference type="PANTHER" id="PTHR30250">
    <property type="entry name" value="PST FAMILY PREDICTED COLANIC ACID TRANSPORTER"/>
    <property type="match status" value="1"/>
</dbReference>
<feature type="transmembrane region" description="Helical" evidence="6">
    <location>
        <begin position="326"/>
        <end position="346"/>
    </location>
</feature>
<evidence type="ECO:0000256" key="4">
    <source>
        <dbReference type="ARBA" id="ARBA00022989"/>
    </source>
</evidence>
<evidence type="ECO:0000256" key="1">
    <source>
        <dbReference type="ARBA" id="ARBA00004651"/>
    </source>
</evidence>
<feature type="transmembrane region" description="Helical" evidence="6">
    <location>
        <begin position="207"/>
        <end position="225"/>
    </location>
</feature>
<name>A0A1M4RWE2_9ACTO</name>
<keyword evidence="3 6" id="KW-0812">Transmembrane</keyword>
<dbReference type="PANTHER" id="PTHR30250:SF11">
    <property type="entry name" value="O-ANTIGEN TRANSPORTER-RELATED"/>
    <property type="match status" value="1"/>
</dbReference>
<dbReference type="GO" id="GO:0005886">
    <property type="term" value="C:plasma membrane"/>
    <property type="evidence" value="ECO:0007669"/>
    <property type="project" value="UniProtKB-SubCell"/>
</dbReference>
<comment type="subcellular location">
    <subcellularLocation>
        <location evidence="1">Cell membrane</location>
        <topology evidence="1">Multi-pass membrane protein</topology>
    </subcellularLocation>
</comment>
<feature type="transmembrane region" description="Helical" evidence="6">
    <location>
        <begin position="245"/>
        <end position="266"/>
    </location>
</feature>
<feature type="transmembrane region" description="Helical" evidence="6">
    <location>
        <begin position="12"/>
        <end position="34"/>
    </location>
</feature>
<feature type="transmembrane region" description="Helical" evidence="6">
    <location>
        <begin position="376"/>
        <end position="400"/>
    </location>
</feature>
<dbReference type="RefSeq" id="WP_170866420.1">
    <property type="nucleotide sequence ID" value="NZ_FQTT01000001.1"/>
</dbReference>
<proteinExistence type="predicted"/>
<evidence type="ECO:0000313" key="8">
    <source>
        <dbReference type="Proteomes" id="UP000184291"/>
    </source>
</evidence>